<dbReference type="InterPro" id="IPR027478">
    <property type="entry name" value="LdcA_N"/>
</dbReference>
<sequence length="344" mass="39272">MKVKKIGIVSLSSGILGESFIQHELNLGKKRLEEYGIEVVFLPHALKGLEFIKQHPECRAQDLLTAFQDDSIDMILCAIGGDDTYRLLPYLFEQDALKKVAKQNIFLGFSDTTINHLMLHKVGIRSFYGQAFLPDVCELSKEMLSYTKSYFEELLTTGRIKEIRPSDIWVQEREDFSEKGLGVSMPSFPNHGFELLSGAAQFKGQILGGCLESMSECLENSSYEDMVRLVQQYQLFPTLEEWKGKILLLETSEEQPTPEHFQKMIQTLERYGLFDVVSGVLVGKPQNETYYDEYKEILLSELGEKQLPIVYNINVGHATPRCIIPFGIEAQVDVDDQLIRFIYE</sequence>
<dbReference type="CDD" id="cd07062">
    <property type="entry name" value="Peptidase_S66_mccF_like"/>
    <property type="match status" value="1"/>
</dbReference>
<keyword evidence="2" id="KW-0378">Hydrolase</keyword>
<evidence type="ECO:0000313" key="5">
    <source>
        <dbReference type="EMBL" id="EEW37055.1"/>
    </source>
</evidence>
<comment type="similarity">
    <text evidence="1">Belongs to the peptidase S66 family.</text>
</comment>
<dbReference type="Gene3D" id="3.40.50.10740">
    <property type="entry name" value="Class I glutamine amidotransferase-like"/>
    <property type="match status" value="1"/>
</dbReference>
<dbReference type="InterPro" id="IPR027461">
    <property type="entry name" value="Carboxypeptidase_A_C_sf"/>
</dbReference>
<dbReference type="Gene3D" id="3.50.30.60">
    <property type="entry name" value="LD-carboxypeptidase A C-terminal domain-like"/>
    <property type="match status" value="1"/>
</dbReference>
<dbReference type="InterPro" id="IPR003507">
    <property type="entry name" value="S66_fam"/>
</dbReference>
<dbReference type="eggNOG" id="COG1619">
    <property type="taxonomic scope" value="Bacteria"/>
</dbReference>
<dbReference type="InterPro" id="IPR040921">
    <property type="entry name" value="Peptidase_S66C"/>
</dbReference>
<dbReference type="InterPro" id="IPR029062">
    <property type="entry name" value="Class_I_gatase-like"/>
</dbReference>
<keyword evidence="5" id="KW-0121">Carboxypeptidase</keyword>
<dbReference type="Pfam" id="PF17676">
    <property type="entry name" value="Peptidase_S66C"/>
    <property type="match status" value="1"/>
</dbReference>
<dbReference type="RefSeq" id="WP_005607573.1">
    <property type="nucleotide sequence ID" value="NZ_CP102283.1"/>
</dbReference>
<dbReference type="Pfam" id="PF02016">
    <property type="entry name" value="Peptidase_S66"/>
    <property type="match status" value="1"/>
</dbReference>
<dbReference type="HOGENOM" id="CLU_034346_1_0_9"/>
<dbReference type="SUPFAM" id="SSF52317">
    <property type="entry name" value="Class I glutamine amidotransferase-like"/>
    <property type="match status" value="1"/>
</dbReference>
<dbReference type="PANTHER" id="PTHR30237">
    <property type="entry name" value="MURAMOYLTETRAPEPTIDE CARBOXYPEPTIDASE"/>
    <property type="match status" value="1"/>
</dbReference>
<evidence type="ECO:0000256" key="1">
    <source>
        <dbReference type="ARBA" id="ARBA00010233"/>
    </source>
</evidence>
<dbReference type="STRING" id="638301.HMPREF0444_1273"/>
<evidence type="ECO:0000313" key="6">
    <source>
        <dbReference type="Proteomes" id="UP000005926"/>
    </source>
</evidence>
<reference evidence="5 6" key="1">
    <citation type="submission" date="2009-08" db="EMBL/GenBank/DDBJ databases">
        <authorList>
            <person name="Muzny D."/>
            <person name="Qin X."/>
            <person name="Deng J."/>
            <person name="Jiang H."/>
            <person name="Liu Y."/>
            <person name="Qu J."/>
            <person name="Song X.-Z."/>
            <person name="Zhang L."/>
            <person name="Thornton R."/>
            <person name="Coyle M."/>
            <person name="Francisco L."/>
            <person name="Jackson L."/>
            <person name="Javaid M."/>
            <person name="Korchina V."/>
            <person name="Kovar C."/>
            <person name="Mata R."/>
            <person name="Mathew T."/>
            <person name="Ngo R."/>
            <person name="Nguyen L."/>
            <person name="Nguyen N."/>
            <person name="Okwuonu G."/>
            <person name="Ongeri F."/>
            <person name="Pham C."/>
            <person name="Simmons D."/>
            <person name="Wilczek-Boney K."/>
            <person name="Hale W."/>
            <person name="Jakkamsetti A."/>
            <person name="Pham P."/>
            <person name="Ruth R."/>
            <person name="San Lucas F."/>
            <person name="Warren J."/>
            <person name="Zhang J."/>
            <person name="Zhao Z."/>
            <person name="Zhou C."/>
            <person name="Zhu D."/>
            <person name="Lee S."/>
            <person name="Bess C."/>
            <person name="Blankenburg K."/>
            <person name="Forbes L."/>
            <person name="Fu Q."/>
            <person name="Gubbala S."/>
            <person name="Hirani K."/>
            <person name="Jayaseelan J.C."/>
            <person name="Lara F."/>
            <person name="Munidasa M."/>
            <person name="Palculict T."/>
            <person name="Patil S."/>
            <person name="Pu L.-L."/>
            <person name="Saada N."/>
            <person name="Tang L."/>
            <person name="Weissenberger G."/>
            <person name="Zhu Y."/>
            <person name="Hemphill L."/>
            <person name="Shang Y."/>
            <person name="Youmans B."/>
            <person name="Ayvaz T."/>
            <person name="Ross M."/>
            <person name="Santibanez J."/>
            <person name="Aqrawi P."/>
            <person name="Gross S."/>
            <person name="Joshi V."/>
            <person name="Fowler G."/>
            <person name="Nazareth L."/>
            <person name="Reid J."/>
            <person name="Worley K."/>
            <person name="Petrosino J."/>
            <person name="Highlander S."/>
            <person name="Gibbs R."/>
        </authorList>
    </citation>
    <scope>NUCLEOTIDE SEQUENCE [LARGE SCALE GENOMIC DNA]</scope>
    <source>
        <strain evidence="5 6">ATCC 49175</strain>
    </source>
</reference>
<protein>
    <submittedName>
        <fullName evidence="5">LD-carboxypeptidase</fullName>
    </submittedName>
</protein>
<name>C8NH78_9LACT</name>
<dbReference type="GO" id="GO:0004180">
    <property type="term" value="F:carboxypeptidase activity"/>
    <property type="evidence" value="ECO:0007669"/>
    <property type="project" value="UniProtKB-KW"/>
</dbReference>
<evidence type="ECO:0000259" key="4">
    <source>
        <dbReference type="Pfam" id="PF17676"/>
    </source>
</evidence>
<dbReference type="InterPro" id="IPR040449">
    <property type="entry name" value="Peptidase_S66_N"/>
</dbReference>
<organism evidence="5 6">
    <name type="scientific">Granulicatella adiacens ATCC 49175</name>
    <dbReference type="NCBI Taxonomy" id="638301"/>
    <lineage>
        <taxon>Bacteria</taxon>
        <taxon>Bacillati</taxon>
        <taxon>Bacillota</taxon>
        <taxon>Bacilli</taxon>
        <taxon>Lactobacillales</taxon>
        <taxon>Carnobacteriaceae</taxon>
        <taxon>Granulicatella</taxon>
    </lineage>
</organism>
<comment type="caution">
    <text evidence="5">The sequence shown here is derived from an EMBL/GenBank/DDBJ whole genome shotgun (WGS) entry which is preliminary data.</text>
</comment>
<dbReference type="PANTHER" id="PTHR30237:SF4">
    <property type="entry name" value="LD-CARBOXYPEPTIDASE C-TERMINAL DOMAIN-CONTAINING PROTEIN"/>
    <property type="match status" value="1"/>
</dbReference>
<proteinExistence type="inferred from homology"/>
<dbReference type="EMBL" id="ACKZ01000020">
    <property type="protein sequence ID" value="EEW37055.1"/>
    <property type="molecule type" value="Genomic_DNA"/>
</dbReference>
<dbReference type="GeneID" id="78412022"/>
<dbReference type="SUPFAM" id="SSF141986">
    <property type="entry name" value="LD-carboxypeptidase A C-terminal domain-like"/>
    <property type="match status" value="1"/>
</dbReference>
<accession>C8NH78</accession>
<dbReference type="Proteomes" id="UP000005926">
    <property type="component" value="Unassembled WGS sequence"/>
</dbReference>
<dbReference type="AlphaFoldDB" id="C8NH78"/>
<evidence type="ECO:0000259" key="3">
    <source>
        <dbReference type="Pfam" id="PF02016"/>
    </source>
</evidence>
<keyword evidence="5" id="KW-0645">Protease</keyword>
<gene>
    <name evidence="5" type="ORF">HMPREF0444_1273</name>
</gene>
<feature type="domain" description="LD-carboxypeptidase C-terminal" evidence="4">
    <location>
        <begin position="203"/>
        <end position="332"/>
    </location>
</feature>
<evidence type="ECO:0000256" key="2">
    <source>
        <dbReference type="ARBA" id="ARBA00022801"/>
    </source>
</evidence>
<feature type="domain" description="LD-carboxypeptidase N-terminal" evidence="3">
    <location>
        <begin position="6"/>
        <end position="129"/>
    </location>
</feature>
<dbReference type="PIRSF" id="PIRSF028757">
    <property type="entry name" value="LD-carboxypeptidase"/>
    <property type="match status" value="1"/>
</dbReference>
<keyword evidence="6" id="KW-1185">Reference proteome</keyword>